<organism evidence="1 2">
    <name type="scientific">Hyalomma marginatum</name>
    <dbReference type="NCBI Taxonomy" id="34627"/>
    <lineage>
        <taxon>Eukaryota</taxon>
        <taxon>Metazoa</taxon>
        <taxon>Ecdysozoa</taxon>
        <taxon>Arthropoda</taxon>
        <taxon>Chelicerata</taxon>
        <taxon>Arachnida</taxon>
        <taxon>Acari</taxon>
        <taxon>Parasitiformes</taxon>
        <taxon>Ixodida</taxon>
        <taxon>Ixodoidea</taxon>
        <taxon>Ixodidae</taxon>
        <taxon>Hyalomminae</taxon>
        <taxon>Hyalomma</taxon>
    </lineage>
</organism>
<proteinExistence type="predicted"/>
<dbReference type="AlphaFoldDB" id="A0A8S4BUY0"/>
<dbReference type="EMBL" id="CAJVAF010000010">
    <property type="protein sequence ID" value="CAG7588719.1"/>
    <property type="molecule type" value="Genomic_DNA"/>
</dbReference>
<dbReference type="Pfam" id="PF05164">
    <property type="entry name" value="ZapA"/>
    <property type="match status" value="1"/>
</dbReference>
<dbReference type="SUPFAM" id="SSF102829">
    <property type="entry name" value="Cell division protein ZapA-like"/>
    <property type="match status" value="1"/>
</dbReference>
<evidence type="ECO:0000313" key="1">
    <source>
        <dbReference type="EMBL" id="CAG7588719.1"/>
    </source>
</evidence>
<sequence length="107" mass="11879">MAIVDLKIGNLSLQIESEEKEKILMLADEVNGKINNLKSNLKGLTDIKAILITALMLQDEVIKARNASTAKAQAITEERSQTLTKSFYELLDHVGEKINKLAKNLTK</sequence>
<comment type="caution">
    <text evidence="1">The sequence shown here is derived from an EMBL/GenBank/DDBJ whole genome shotgun (WGS) entry which is preliminary data.</text>
</comment>
<keyword evidence="1" id="KW-0131">Cell cycle</keyword>
<dbReference type="InterPro" id="IPR036192">
    <property type="entry name" value="Cell_div_ZapA-like_sf"/>
</dbReference>
<evidence type="ECO:0000313" key="2">
    <source>
        <dbReference type="Proteomes" id="UP000837675"/>
    </source>
</evidence>
<gene>
    <name evidence="1" type="ORF">MHYMCMPASI_00033</name>
</gene>
<name>A0A8S4BUY0_9ACAR</name>
<dbReference type="InterPro" id="IPR007838">
    <property type="entry name" value="Cell_div_ZapA-like"/>
</dbReference>
<keyword evidence="2" id="KW-1185">Reference proteome</keyword>
<reference evidence="1" key="1">
    <citation type="submission" date="2021-06" db="EMBL/GenBank/DDBJ databases">
        <authorList>
            <person name="Nardi T."/>
            <person name="Nardi T."/>
        </authorList>
    </citation>
    <scope>NUCLEOTIDE SEQUENCE</scope>
</reference>
<protein>
    <submittedName>
        <fullName evidence="1">Cell division protein ZapA</fullName>
    </submittedName>
</protein>
<dbReference type="GO" id="GO:0051301">
    <property type="term" value="P:cell division"/>
    <property type="evidence" value="ECO:0007669"/>
    <property type="project" value="UniProtKB-KW"/>
</dbReference>
<keyword evidence="1" id="KW-0132">Cell division</keyword>
<accession>A0A8S4BUY0</accession>
<dbReference type="Proteomes" id="UP000837675">
    <property type="component" value="Unassembled WGS sequence"/>
</dbReference>